<keyword evidence="4" id="KW-0862">Zinc</keyword>
<dbReference type="PANTHER" id="PTHR45915">
    <property type="entry name" value="TRANSCRIPTION INTERMEDIARY FACTOR"/>
    <property type="match status" value="1"/>
</dbReference>
<evidence type="ECO:0000313" key="10">
    <source>
        <dbReference type="Proteomes" id="UP001162029"/>
    </source>
</evidence>
<proteinExistence type="predicted"/>
<dbReference type="PROSITE" id="PS51293">
    <property type="entry name" value="SANT"/>
    <property type="match status" value="1"/>
</dbReference>
<dbReference type="InterPro" id="IPR017884">
    <property type="entry name" value="SANT_dom"/>
</dbReference>
<reference evidence="9" key="1">
    <citation type="submission" date="2022-12" db="EMBL/GenBank/DDBJ databases">
        <authorList>
            <person name="Webb A."/>
        </authorList>
    </citation>
    <scope>NUCLEOTIDE SEQUENCE</scope>
    <source>
        <strain evidence="9">Pd1</strain>
    </source>
</reference>
<dbReference type="InterPro" id="IPR011011">
    <property type="entry name" value="Znf_FYVE_PHD"/>
</dbReference>
<evidence type="ECO:0008006" key="11">
    <source>
        <dbReference type="Google" id="ProtNLM"/>
    </source>
</evidence>
<dbReference type="PANTHER" id="PTHR45915:SF2">
    <property type="entry name" value="TOUTATIS, ISOFORM E"/>
    <property type="match status" value="1"/>
</dbReference>
<keyword evidence="2" id="KW-0479">Metal-binding</keyword>
<accession>A0AAV0TNI4</accession>
<dbReference type="EMBL" id="CANTFM010000512">
    <property type="protein sequence ID" value="CAI5723668.1"/>
    <property type="molecule type" value="Genomic_DNA"/>
</dbReference>
<dbReference type="GO" id="GO:0005634">
    <property type="term" value="C:nucleus"/>
    <property type="evidence" value="ECO:0007669"/>
    <property type="project" value="UniProtKB-SubCell"/>
</dbReference>
<protein>
    <recommendedName>
        <fullName evidence="11">PHD-type domain-containing protein</fullName>
    </recommendedName>
</protein>
<dbReference type="AlphaFoldDB" id="A0AAV0TNI4"/>
<evidence type="ECO:0000256" key="5">
    <source>
        <dbReference type="PROSITE-ProRule" id="PRU00146"/>
    </source>
</evidence>
<comment type="caution">
    <text evidence="9">The sequence shown here is derived from an EMBL/GenBank/DDBJ whole genome shotgun (WGS) entry which is preliminary data.</text>
</comment>
<evidence type="ECO:0000256" key="6">
    <source>
        <dbReference type="SAM" id="MobiDB-lite"/>
    </source>
</evidence>
<dbReference type="GO" id="GO:0000785">
    <property type="term" value="C:chromatin"/>
    <property type="evidence" value="ECO:0007669"/>
    <property type="project" value="TreeGrafter"/>
</dbReference>
<evidence type="ECO:0000259" key="7">
    <source>
        <dbReference type="PROSITE" id="PS50016"/>
    </source>
</evidence>
<dbReference type="SMART" id="SM00249">
    <property type="entry name" value="PHD"/>
    <property type="match status" value="1"/>
</dbReference>
<name>A0AAV0TNI4_9STRA</name>
<sequence length="450" mass="51683">MSKDGDTRAQIPALLSIAQQQQNKHLDEPQYRQRWGWQDDKRPKLALNEITAFVRTYAWPKETELALQCFFEASYDVTRAVETLHKARRQKLKLNREATERVPTTIFEKVVGRHGKNFHLVKRRLGRNVTTQEVVSKFYLWKITPEYKKWHDSQREKKRKREAKRLKQLCPAVDQHREYCEVCLKGGKLLCCDGCERACHLNCVRPALLDVPEGEWFCLHCREVAPSPAGTCPGSDGLKSTLKAKRKANDTRLKWGSDLQLACCIRNDEKKIDEKYPLTIEKCLEKSESTACSKHEGTPNRFITEDLDDISDITTESESDGGAAKAIQLLTSKHVFTVPSKKRNQKCLKLGSDIVRPRCKSSVRFLENKSSRTKDVREKVLPSRKQKNAKNETVVGRPRYSSPALSFEYCSSQVKPIFREVKPLQLKTASSGRKRKRRFDASCNSPHLLP</sequence>
<evidence type="ECO:0000313" key="9">
    <source>
        <dbReference type="EMBL" id="CAI5723668.1"/>
    </source>
</evidence>
<dbReference type="SUPFAM" id="SSF57903">
    <property type="entry name" value="FYVE/PHD zinc finger"/>
    <property type="match status" value="1"/>
</dbReference>
<feature type="domain" description="SANT" evidence="8">
    <location>
        <begin position="107"/>
        <end position="146"/>
    </location>
</feature>
<dbReference type="GO" id="GO:0008270">
    <property type="term" value="F:zinc ion binding"/>
    <property type="evidence" value="ECO:0007669"/>
    <property type="project" value="UniProtKB-KW"/>
</dbReference>
<feature type="domain" description="PHD-type" evidence="7">
    <location>
        <begin position="177"/>
        <end position="224"/>
    </location>
</feature>
<dbReference type="Gene3D" id="1.10.10.60">
    <property type="entry name" value="Homeodomain-like"/>
    <property type="match status" value="1"/>
</dbReference>
<evidence type="ECO:0000256" key="3">
    <source>
        <dbReference type="ARBA" id="ARBA00022771"/>
    </source>
</evidence>
<dbReference type="PROSITE" id="PS50016">
    <property type="entry name" value="ZF_PHD_2"/>
    <property type="match status" value="1"/>
</dbReference>
<keyword evidence="10" id="KW-1185">Reference proteome</keyword>
<dbReference type="Proteomes" id="UP001162029">
    <property type="component" value="Unassembled WGS sequence"/>
</dbReference>
<keyword evidence="3 5" id="KW-0863">Zinc-finger</keyword>
<evidence type="ECO:0000256" key="4">
    <source>
        <dbReference type="ARBA" id="ARBA00022833"/>
    </source>
</evidence>
<dbReference type="Pfam" id="PF00628">
    <property type="entry name" value="PHD"/>
    <property type="match status" value="1"/>
</dbReference>
<organism evidence="9 10">
    <name type="scientific">Peronospora destructor</name>
    <dbReference type="NCBI Taxonomy" id="86335"/>
    <lineage>
        <taxon>Eukaryota</taxon>
        <taxon>Sar</taxon>
        <taxon>Stramenopiles</taxon>
        <taxon>Oomycota</taxon>
        <taxon>Peronosporomycetes</taxon>
        <taxon>Peronosporales</taxon>
        <taxon>Peronosporaceae</taxon>
        <taxon>Peronospora</taxon>
    </lineage>
</organism>
<dbReference type="InterPro" id="IPR013083">
    <property type="entry name" value="Znf_RING/FYVE/PHD"/>
</dbReference>
<evidence type="ECO:0000259" key="8">
    <source>
        <dbReference type="PROSITE" id="PS51293"/>
    </source>
</evidence>
<evidence type="ECO:0000256" key="1">
    <source>
        <dbReference type="ARBA" id="ARBA00004123"/>
    </source>
</evidence>
<dbReference type="InterPro" id="IPR001965">
    <property type="entry name" value="Znf_PHD"/>
</dbReference>
<gene>
    <name evidence="9" type="ORF">PDE001_LOCUS2959</name>
</gene>
<dbReference type="InterPro" id="IPR019787">
    <property type="entry name" value="Znf_PHD-finger"/>
</dbReference>
<feature type="region of interest" description="Disordered" evidence="6">
    <location>
        <begin position="428"/>
        <end position="450"/>
    </location>
</feature>
<dbReference type="Gene3D" id="3.30.40.10">
    <property type="entry name" value="Zinc/RING finger domain, C3HC4 (zinc finger)"/>
    <property type="match status" value="1"/>
</dbReference>
<dbReference type="CDD" id="cd15532">
    <property type="entry name" value="PHD2_CHD_II"/>
    <property type="match status" value="1"/>
</dbReference>
<comment type="subcellular location">
    <subcellularLocation>
        <location evidence="1">Nucleus</location>
    </subcellularLocation>
</comment>
<evidence type="ECO:0000256" key="2">
    <source>
        <dbReference type="ARBA" id="ARBA00022723"/>
    </source>
</evidence>